<dbReference type="Proteomes" id="UP000793456">
    <property type="component" value="Chromosome I"/>
</dbReference>
<comment type="caution">
    <text evidence="1">The sequence shown here is derived from an EMBL/GenBank/DDBJ whole genome shotgun (WGS) entry which is preliminary data.</text>
</comment>
<dbReference type="EMBL" id="CM011674">
    <property type="protein sequence ID" value="TMS23759.1"/>
    <property type="molecule type" value="Genomic_DNA"/>
</dbReference>
<name>A0ACD3RWA5_LARCR</name>
<protein>
    <submittedName>
        <fullName evidence="1">Uncharacterized protein</fullName>
    </submittedName>
</protein>
<keyword evidence="2" id="KW-1185">Reference proteome</keyword>
<accession>A0ACD3RWA5</accession>
<evidence type="ECO:0000313" key="1">
    <source>
        <dbReference type="EMBL" id="TMS23759.1"/>
    </source>
</evidence>
<evidence type="ECO:0000313" key="2">
    <source>
        <dbReference type="Proteomes" id="UP000793456"/>
    </source>
</evidence>
<proteinExistence type="predicted"/>
<sequence length="885" mass="100337">MNNRSIAWWLRQIGLSQYTKTLESEYYGLEGLLNVTDVELRDSGIEDATHREIILSQLSRHRLKLDSHSGVPMERRVSRKYFTGIVYGSEQMMHTDVGLYHFLQVKSRKDLFRQSVLPRLQRADKKHRLSASCSQLRPLNEDNTIRMPDKIAAFQQPVGGPGAGREGSEGRAQENLWELVRNYARREGERGGKARRRKGGPGRDRSREGLNTQQLHSCCLVVLATTNRETCPGRRRCEADSLTAFQANVNYLLHNFEALARNKRRSVSAYFSQLKVFGGRREMESLKKELEEELKLSTNDPRSHAWYHGPLSREAAETLFRRDGDFLVRDSSSAPGDYVLSCFWKNGPMHFKIIRVILRPKKGYSRELFQFEEDRFDSVPALIRFYVGGRRPISQASGAVIFHPITRTLPLRVITERHVEPSSDNSLRAGGEKHTESNKRRSFSSTHADSLQFINPLLRSGSQPANLENLGRRPSLQSAQSDSNLRTGVPQSSQSEDTGPAPISPVFRTGSEPLLSPRPRHTRPSHPGGGVTLRGSDGQLHPRAPPKPLRVSAIFANSVPPPPRDRDYDPSSFYDELVVQVPQSRHKGHVDRLRAEEKWQSRARLTETSFGFLEAEKSKASSELPLLPIKKSAQEAEDWHFEKPQVESESCFKLDQFESLLLPENNRPLDPSVLLTLKEIFNRSNANTTALHMLSVDCQALKEHACNLYSFSAVMKALEMPQIMRLEMTWRALRRNHTETAVLFEKKLKPFMNMLNEGDDSAVQGPIAVPHLVPLLMAMEGEDLVEDSERGCQLLYDVLQSARSAALHAQDYQQHAHSLLTGGWEPIPELLEACRTEFALRLLWGQLGATADREERYEKFDKILCVLSDKLEPVELTPQQSDPLT</sequence>
<organism evidence="1 2">
    <name type="scientific">Larimichthys crocea</name>
    <name type="common">Large yellow croaker</name>
    <name type="synonym">Pseudosciaena crocea</name>
    <dbReference type="NCBI Taxonomy" id="215358"/>
    <lineage>
        <taxon>Eukaryota</taxon>
        <taxon>Metazoa</taxon>
        <taxon>Chordata</taxon>
        <taxon>Craniata</taxon>
        <taxon>Vertebrata</taxon>
        <taxon>Euteleostomi</taxon>
        <taxon>Actinopterygii</taxon>
        <taxon>Neopterygii</taxon>
        <taxon>Teleostei</taxon>
        <taxon>Neoteleostei</taxon>
        <taxon>Acanthomorphata</taxon>
        <taxon>Eupercaria</taxon>
        <taxon>Sciaenidae</taxon>
        <taxon>Larimichthys</taxon>
    </lineage>
</organism>
<gene>
    <name evidence="1" type="ORF">E3U43_009065</name>
</gene>
<reference evidence="1" key="1">
    <citation type="submission" date="2018-11" db="EMBL/GenBank/DDBJ databases">
        <title>The sequence and de novo assembly of Larimichthys crocea genome using PacBio and Hi-C technologies.</title>
        <authorList>
            <person name="Xu P."/>
            <person name="Chen B."/>
            <person name="Zhou Z."/>
            <person name="Ke Q."/>
            <person name="Wu Y."/>
            <person name="Bai H."/>
            <person name="Pu F."/>
        </authorList>
    </citation>
    <scope>NUCLEOTIDE SEQUENCE</scope>
    <source>
        <tissue evidence="1">Muscle</tissue>
    </source>
</reference>